<sequence length="156" mass="17520">MKHLFKAQLNWISKQNPEESSKRFYSKSHQIQIEGKPVLDVSAAKAFKGDPSLYNPEDLLLSSLVSCHMMSYLYVCSQNGIEVLEYSDNAEATLEVNPDGSGRFVEARLYPKVKISNSDKVELALELHQKANQLCFIANSCNFSVLHNASCEVYVV</sequence>
<dbReference type="SUPFAM" id="SSF82784">
    <property type="entry name" value="OsmC-like"/>
    <property type="match status" value="1"/>
</dbReference>
<dbReference type="Gene3D" id="3.30.300.20">
    <property type="match status" value="1"/>
</dbReference>
<dbReference type="PANTHER" id="PTHR42830:SF2">
    <property type="entry name" value="OSMC_OHR FAMILY PROTEIN"/>
    <property type="match status" value="1"/>
</dbReference>
<name>A0ABS1K9F0_9FLAO</name>
<dbReference type="RefSeq" id="WP_201999131.1">
    <property type="nucleotide sequence ID" value="NZ_JAERSF010000001.1"/>
</dbReference>
<dbReference type="InterPro" id="IPR015946">
    <property type="entry name" value="KH_dom-like_a/b"/>
</dbReference>
<evidence type="ECO:0000313" key="1">
    <source>
        <dbReference type="EMBL" id="MBL0736124.1"/>
    </source>
</evidence>
<keyword evidence="2" id="KW-1185">Reference proteome</keyword>
<dbReference type="InterPro" id="IPR036102">
    <property type="entry name" value="OsmC/Ohrsf"/>
</dbReference>
<dbReference type="InterPro" id="IPR003718">
    <property type="entry name" value="OsmC/Ohr_fam"/>
</dbReference>
<reference evidence="1 2" key="1">
    <citation type="submission" date="2021-01" db="EMBL/GenBank/DDBJ databases">
        <title>Genome seq and assembly of Flavobacterium sp. GN10.</title>
        <authorList>
            <person name="Chhetri G."/>
        </authorList>
    </citation>
    <scope>NUCLEOTIDE SEQUENCE [LARGE SCALE GENOMIC DNA]</scope>
    <source>
        <strain evidence="1 2">GN10</strain>
    </source>
</reference>
<proteinExistence type="predicted"/>
<accession>A0ABS1K9F0</accession>
<evidence type="ECO:0000313" key="2">
    <source>
        <dbReference type="Proteomes" id="UP000603728"/>
    </source>
</evidence>
<comment type="caution">
    <text evidence="1">The sequence shown here is derived from an EMBL/GenBank/DDBJ whole genome shotgun (WGS) entry which is preliminary data.</text>
</comment>
<dbReference type="InterPro" id="IPR052707">
    <property type="entry name" value="OsmC_Ohr_Peroxiredoxin"/>
</dbReference>
<dbReference type="Pfam" id="PF02566">
    <property type="entry name" value="OsmC"/>
    <property type="match status" value="1"/>
</dbReference>
<organism evidence="1 2">
    <name type="scientific">Flavobacterium tagetis</name>
    <dbReference type="NCBI Taxonomy" id="2801336"/>
    <lineage>
        <taxon>Bacteria</taxon>
        <taxon>Pseudomonadati</taxon>
        <taxon>Bacteroidota</taxon>
        <taxon>Flavobacteriia</taxon>
        <taxon>Flavobacteriales</taxon>
        <taxon>Flavobacteriaceae</taxon>
        <taxon>Flavobacterium</taxon>
    </lineage>
</organism>
<gene>
    <name evidence="1" type="ORF">JI750_04465</name>
</gene>
<dbReference type="PANTHER" id="PTHR42830">
    <property type="entry name" value="OSMOTICALLY INDUCIBLE FAMILY PROTEIN"/>
    <property type="match status" value="1"/>
</dbReference>
<dbReference type="Proteomes" id="UP000603728">
    <property type="component" value="Unassembled WGS sequence"/>
</dbReference>
<dbReference type="EMBL" id="JAERSF010000001">
    <property type="protein sequence ID" value="MBL0736124.1"/>
    <property type="molecule type" value="Genomic_DNA"/>
</dbReference>
<protein>
    <submittedName>
        <fullName evidence="1">OsmC family protein</fullName>
    </submittedName>
</protein>